<dbReference type="AlphaFoldDB" id="A0A5N5MN10"/>
<keyword evidence="1" id="KW-0812">Transmembrane</keyword>
<reference evidence="3 4" key="1">
    <citation type="submission" date="2019-06" db="EMBL/GenBank/DDBJ databases">
        <title>A chromosome-scale genome assembly of the striped catfish, Pangasianodon hypophthalmus.</title>
        <authorList>
            <person name="Wen M."/>
            <person name="Zahm M."/>
            <person name="Roques C."/>
            <person name="Cabau C."/>
            <person name="Klopp C."/>
            <person name="Donnadieu C."/>
            <person name="Jouanno E."/>
            <person name="Avarre J.-C."/>
            <person name="Campet M."/>
            <person name="Ha T.T.T."/>
            <person name="Dugue R."/>
            <person name="Lampietro C."/>
            <person name="Louis A."/>
            <person name="Herpin A."/>
            <person name="Echchiki A."/>
            <person name="Berthelot C."/>
            <person name="Parey E."/>
            <person name="Roest-Crollius H."/>
            <person name="Braasch I."/>
            <person name="Postlethwait J."/>
            <person name="Bobe J."/>
            <person name="Montfort J."/>
            <person name="Bouchez O."/>
            <person name="Begum T."/>
            <person name="Schartl M."/>
            <person name="Guiguen Y."/>
        </authorList>
    </citation>
    <scope>NUCLEOTIDE SEQUENCE [LARGE SCALE GENOMIC DNA]</scope>
    <source>
        <strain evidence="3 4">Indonesia</strain>
        <tissue evidence="3">Blood</tissue>
    </source>
</reference>
<keyword evidence="2" id="KW-0732">Signal</keyword>
<name>A0A5N5MN10_PANHP</name>
<gene>
    <name evidence="3" type="ORF">PHYPO_G00035750</name>
</gene>
<organism evidence="3 4">
    <name type="scientific">Pangasianodon hypophthalmus</name>
    <name type="common">Striped catfish</name>
    <name type="synonym">Helicophagus hypophthalmus</name>
    <dbReference type="NCBI Taxonomy" id="310915"/>
    <lineage>
        <taxon>Eukaryota</taxon>
        <taxon>Metazoa</taxon>
        <taxon>Chordata</taxon>
        <taxon>Craniata</taxon>
        <taxon>Vertebrata</taxon>
        <taxon>Euteleostomi</taxon>
        <taxon>Actinopterygii</taxon>
        <taxon>Neopterygii</taxon>
        <taxon>Teleostei</taxon>
        <taxon>Ostariophysi</taxon>
        <taxon>Siluriformes</taxon>
        <taxon>Pangasiidae</taxon>
        <taxon>Pangasianodon</taxon>
    </lineage>
</organism>
<protein>
    <recommendedName>
        <fullName evidence="5">TNFR-Cys domain-containing protein</fullName>
    </recommendedName>
</protein>
<evidence type="ECO:0000313" key="4">
    <source>
        <dbReference type="Proteomes" id="UP000327468"/>
    </source>
</evidence>
<evidence type="ECO:0008006" key="5">
    <source>
        <dbReference type="Google" id="ProtNLM"/>
    </source>
</evidence>
<sequence>MDIDTVFRAVCLLLVAGTHLSGANAEKSSSCAKSEFFNSDLGACVPCATCIEFPKTPSCNTCPPDEPRDSWRVAAITSFSVLAAVVVFGALLIGVLVHQCRSRRTLSEPIEETTGPLYPV</sequence>
<dbReference type="EMBL" id="VFJC01000013">
    <property type="protein sequence ID" value="KAB5555576.1"/>
    <property type="molecule type" value="Genomic_DNA"/>
</dbReference>
<keyword evidence="4" id="KW-1185">Reference proteome</keyword>
<dbReference type="Proteomes" id="UP000327468">
    <property type="component" value="Chromosome 12"/>
</dbReference>
<evidence type="ECO:0000256" key="2">
    <source>
        <dbReference type="SAM" id="SignalP"/>
    </source>
</evidence>
<comment type="caution">
    <text evidence="3">The sequence shown here is derived from an EMBL/GenBank/DDBJ whole genome shotgun (WGS) entry which is preliminary data.</text>
</comment>
<proteinExistence type="predicted"/>
<evidence type="ECO:0000313" key="3">
    <source>
        <dbReference type="EMBL" id="KAB5555576.1"/>
    </source>
</evidence>
<dbReference type="Gene3D" id="4.10.400.20">
    <property type="match status" value="1"/>
</dbReference>
<dbReference type="InterPro" id="IPR022316">
    <property type="entry name" value="TNFR_12"/>
</dbReference>
<dbReference type="GO" id="GO:0043065">
    <property type="term" value="P:positive regulation of apoptotic process"/>
    <property type="evidence" value="ECO:0007669"/>
    <property type="project" value="InterPro"/>
</dbReference>
<keyword evidence="1" id="KW-0472">Membrane</keyword>
<evidence type="ECO:0000256" key="1">
    <source>
        <dbReference type="SAM" id="Phobius"/>
    </source>
</evidence>
<accession>A0A5N5MN10</accession>
<keyword evidence="1" id="KW-1133">Transmembrane helix</keyword>
<feature type="chain" id="PRO_5024330322" description="TNFR-Cys domain-containing protein" evidence="2">
    <location>
        <begin position="26"/>
        <end position="120"/>
    </location>
</feature>
<feature type="transmembrane region" description="Helical" evidence="1">
    <location>
        <begin position="73"/>
        <end position="97"/>
    </location>
</feature>
<dbReference type="GO" id="GO:0005886">
    <property type="term" value="C:plasma membrane"/>
    <property type="evidence" value="ECO:0007669"/>
    <property type="project" value="InterPro"/>
</dbReference>
<feature type="signal peptide" evidence="2">
    <location>
        <begin position="1"/>
        <end position="25"/>
    </location>
</feature>
<dbReference type="Pfam" id="PF12191">
    <property type="entry name" value="stn_TNFRSF12A"/>
    <property type="match status" value="1"/>
</dbReference>